<dbReference type="AlphaFoldDB" id="A0A921N9Q6"/>
<name>A0A921N9Q6_9BACL</name>
<accession>A0A921N9Q6</accession>
<sequence length="448" mass="52541">MLLQYDLNLYEQYQAMQQPSVEQAITSIAIHTTPTDVKAIMGATILPQQFLVSEEEAANYIFSEARKHWGRLPEALHDMLASQFIKVEVIHEALDDFFYTAQGKARFLAYLRQHQTMTLSQLLQLLFQRTIDLPMLSLQQIHLYPVANKYIVHFIYKEQNIFWYALLYKKIYSLFIHEPLATMPKITGMLKQLNLAKKISYAHVDNFTAIYSEQLKQLVAFIATYNPLSNALKQLELGVLFILAQHKVHNGEWIIKKIKALRLWNTSEHVLTKTEKVALRYVLLQVHATRKEFGKVISNAHYLLTDECLNNYAVKIMLTYEEVLPTFSPTTHTLIKRYDKNYMEQLYYYYFEALVALKKYQEALHVLKLDPLASTTLLFRIIHKEENNKALDQWQSYQLPPLDVHIQQQSMHYINQMVKIFDSTTYKGLARRLKQLSDKVKETQIKKV</sequence>
<dbReference type="Proteomes" id="UP000700212">
    <property type="component" value="Unassembled WGS sequence"/>
</dbReference>
<reference evidence="1" key="1">
    <citation type="journal article" date="2021" name="PeerJ">
        <title>Extensive microbial diversity within the chicken gut microbiome revealed by metagenomics and culture.</title>
        <authorList>
            <person name="Gilroy R."/>
            <person name="Ravi A."/>
            <person name="Getino M."/>
            <person name="Pursley I."/>
            <person name="Horton D.L."/>
            <person name="Alikhan N.F."/>
            <person name="Baker D."/>
            <person name="Gharbi K."/>
            <person name="Hall N."/>
            <person name="Watson M."/>
            <person name="Adriaenssens E.M."/>
            <person name="Foster-Nyarko E."/>
            <person name="Jarju S."/>
            <person name="Secka A."/>
            <person name="Antonio M."/>
            <person name="Oren A."/>
            <person name="Chaudhuri R.R."/>
            <person name="La Ragione R."/>
            <person name="Hildebrand F."/>
            <person name="Pallen M.J."/>
        </authorList>
    </citation>
    <scope>NUCLEOTIDE SEQUENCE</scope>
    <source>
        <strain evidence="1">CHK160-4876</strain>
    </source>
</reference>
<protein>
    <submittedName>
        <fullName evidence="1">Uncharacterized protein</fullName>
    </submittedName>
</protein>
<evidence type="ECO:0000313" key="1">
    <source>
        <dbReference type="EMBL" id="HJH10511.1"/>
    </source>
</evidence>
<reference evidence="1" key="2">
    <citation type="submission" date="2021-09" db="EMBL/GenBank/DDBJ databases">
        <authorList>
            <person name="Gilroy R."/>
        </authorList>
    </citation>
    <scope>NUCLEOTIDE SEQUENCE</scope>
    <source>
        <strain evidence="1">CHK160-4876</strain>
    </source>
</reference>
<proteinExistence type="predicted"/>
<organism evidence="1 2">
    <name type="scientific">Metalysinibacillus jejuensis</name>
    <dbReference type="NCBI Taxonomy" id="914327"/>
    <lineage>
        <taxon>Bacteria</taxon>
        <taxon>Bacillati</taxon>
        <taxon>Bacillota</taxon>
        <taxon>Bacilli</taxon>
        <taxon>Bacillales</taxon>
        <taxon>Caryophanaceae</taxon>
        <taxon>Metalysinibacillus</taxon>
    </lineage>
</organism>
<comment type="caution">
    <text evidence="1">The sequence shown here is derived from an EMBL/GenBank/DDBJ whole genome shotgun (WGS) entry which is preliminary data.</text>
</comment>
<dbReference type="EMBL" id="DYTV01000026">
    <property type="protein sequence ID" value="HJH10511.1"/>
    <property type="molecule type" value="Genomic_DNA"/>
</dbReference>
<gene>
    <name evidence="1" type="ORF">K8V30_02255</name>
</gene>
<evidence type="ECO:0000313" key="2">
    <source>
        <dbReference type="Proteomes" id="UP000700212"/>
    </source>
</evidence>